<dbReference type="InterPro" id="IPR049031">
    <property type="entry name" value="T2SSK_SAM-like_1st"/>
</dbReference>
<sequence>MKSRMCCGIALVQVLIMVAMISLFLLYIQQVNSAKIKQTERVKLRANAEAALQSAKAEVEFQLLTNSKELVDAHNNFDQEDNRRNWNLHGKKFPLEGNVYASIQDHAGLISIHHYSSLRMTRALKALGMNETQALKLISALRDWQDEDSSTADVGIDGVVDYKIRNGLVSQISELSWFSSLDEKMLKQVTSLFTTHFNGEFNPLTAPDNLLRAEVGEDYGDNIVALRDNGQLTVNQFQNLTGVVRGDGIRFSPSNWFSVLLEYSEQDITIRRKYVLNVSPYSKSKKPVVLLEESSIR</sequence>
<evidence type="ECO:0000313" key="3">
    <source>
        <dbReference type="Proteomes" id="UP000646877"/>
    </source>
</evidence>
<reference evidence="2" key="1">
    <citation type="submission" date="2019-10" db="EMBL/GenBank/DDBJ databases">
        <authorList>
            <person name="Paulsen S."/>
        </authorList>
    </citation>
    <scope>NUCLEOTIDE SEQUENCE</scope>
    <source>
        <strain evidence="2">LMG 19692</strain>
    </source>
</reference>
<dbReference type="EMBL" id="WEIA01000015">
    <property type="protein sequence ID" value="NLR23442.1"/>
    <property type="molecule type" value="Genomic_DNA"/>
</dbReference>
<dbReference type="Proteomes" id="UP000646877">
    <property type="component" value="Unassembled WGS sequence"/>
</dbReference>
<organism evidence="2 3">
    <name type="scientific">Pseudoalteromonas maricaloris</name>
    <dbReference type="NCBI Taxonomy" id="184924"/>
    <lineage>
        <taxon>Bacteria</taxon>
        <taxon>Pseudomonadati</taxon>
        <taxon>Pseudomonadota</taxon>
        <taxon>Gammaproteobacteria</taxon>
        <taxon>Alteromonadales</taxon>
        <taxon>Pseudoalteromonadaceae</taxon>
        <taxon>Pseudoalteromonas</taxon>
    </lineage>
</organism>
<name>A0A8I2H2X9_9GAMM</name>
<evidence type="ECO:0000313" key="2">
    <source>
        <dbReference type="EMBL" id="NLR23442.1"/>
    </source>
</evidence>
<dbReference type="AlphaFoldDB" id="A0A8I2H2X9"/>
<dbReference type="Gene3D" id="1.10.40.60">
    <property type="entry name" value="EpsJ-like"/>
    <property type="match status" value="1"/>
</dbReference>
<dbReference type="InterPro" id="IPR038072">
    <property type="entry name" value="GspK_central_sf"/>
</dbReference>
<dbReference type="Pfam" id="PF21687">
    <property type="entry name" value="T2SSK_1st"/>
    <property type="match status" value="1"/>
</dbReference>
<proteinExistence type="predicted"/>
<feature type="domain" description="T2SS protein K first SAM-like" evidence="1">
    <location>
        <begin position="114"/>
        <end position="191"/>
    </location>
</feature>
<comment type="caution">
    <text evidence="2">The sequence shown here is derived from an EMBL/GenBank/DDBJ whole genome shotgun (WGS) entry which is preliminary data.</text>
</comment>
<dbReference type="SUPFAM" id="SSF158544">
    <property type="entry name" value="GspK insert domain-like"/>
    <property type="match status" value="1"/>
</dbReference>
<protein>
    <submittedName>
        <fullName evidence="2">General secretion pathway protein GspK</fullName>
    </submittedName>
</protein>
<gene>
    <name evidence="2" type="ORF">F9Y85_19410</name>
</gene>
<evidence type="ECO:0000259" key="1">
    <source>
        <dbReference type="Pfam" id="PF21687"/>
    </source>
</evidence>
<accession>A0A8I2H2X9</accession>